<evidence type="ECO:0000256" key="1">
    <source>
        <dbReference type="ARBA" id="ARBA00004651"/>
    </source>
</evidence>
<reference evidence="9 10" key="1">
    <citation type="submission" date="2018-09" db="EMBL/GenBank/DDBJ databases">
        <title>Glutamicibacter mishrai S5-52T (LMG 29155T = KCTC 39846T).</title>
        <authorList>
            <person name="Das S.K."/>
        </authorList>
    </citation>
    <scope>NUCLEOTIDE SEQUENCE [LARGE SCALE GENOMIC DNA]</scope>
    <source>
        <strain evidence="9 10">S5-52</strain>
    </source>
</reference>
<gene>
    <name evidence="9" type="ORF">D3791_03965</name>
</gene>
<feature type="region of interest" description="Disordered" evidence="6">
    <location>
        <begin position="1"/>
        <end position="36"/>
    </location>
</feature>
<name>A0A6H0SIU5_9MICC</name>
<dbReference type="InterPro" id="IPR027379">
    <property type="entry name" value="CLS_N"/>
</dbReference>
<dbReference type="AlphaFoldDB" id="A0A6H0SIU5"/>
<keyword evidence="3 7" id="KW-0812">Transmembrane</keyword>
<keyword evidence="5 7" id="KW-0472">Membrane</keyword>
<evidence type="ECO:0000256" key="7">
    <source>
        <dbReference type="SAM" id="Phobius"/>
    </source>
</evidence>
<dbReference type="EMBL" id="CP032549">
    <property type="protein sequence ID" value="QIV86349.1"/>
    <property type="molecule type" value="Genomic_DNA"/>
</dbReference>
<evidence type="ECO:0000256" key="3">
    <source>
        <dbReference type="ARBA" id="ARBA00022692"/>
    </source>
</evidence>
<evidence type="ECO:0000256" key="5">
    <source>
        <dbReference type="ARBA" id="ARBA00023136"/>
    </source>
</evidence>
<dbReference type="Proteomes" id="UP000502331">
    <property type="component" value="Chromosome"/>
</dbReference>
<comment type="subcellular location">
    <subcellularLocation>
        <location evidence="1">Cell membrane</location>
        <topology evidence="1">Multi-pass membrane protein</topology>
    </subcellularLocation>
</comment>
<proteinExistence type="predicted"/>
<dbReference type="GO" id="GO:0005886">
    <property type="term" value="C:plasma membrane"/>
    <property type="evidence" value="ECO:0007669"/>
    <property type="project" value="UniProtKB-SubCell"/>
</dbReference>
<keyword evidence="10" id="KW-1185">Reference proteome</keyword>
<evidence type="ECO:0000256" key="6">
    <source>
        <dbReference type="SAM" id="MobiDB-lite"/>
    </source>
</evidence>
<sequence length="105" mass="12032">MIPMPKNNFQTQDTQGTQGQSTLRSRRHNLPKKQSFRELDRRTQIAAVAAGIIELTLMFAALRDLRRRPARLIRGPKPLWAVVSCLNVLGSLSYFIFGRRKDPQN</sequence>
<evidence type="ECO:0000256" key="4">
    <source>
        <dbReference type="ARBA" id="ARBA00022989"/>
    </source>
</evidence>
<dbReference type="Pfam" id="PF13396">
    <property type="entry name" value="PLDc_N"/>
    <property type="match status" value="1"/>
</dbReference>
<feature type="domain" description="Cardiolipin synthase N-terminal" evidence="8">
    <location>
        <begin position="58"/>
        <end position="99"/>
    </location>
</feature>
<evidence type="ECO:0000256" key="2">
    <source>
        <dbReference type="ARBA" id="ARBA00022475"/>
    </source>
</evidence>
<feature type="compositionally biased region" description="Low complexity" evidence="6">
    <location>
        <begin position="10"/>
        <end position="22"/>
    </location>
</feature>
<keyword evidence="2" id="KW-1003">Cell membrane</keyword>
<evidence type="ECO:0000259" key="8">
    <source>
        <dbReference type="Pfam" id="PF13396"/>
    </source>
</evidence>
<accession>A0A6H0SIU5</accession>
<evidence type="ECO:0000313" key="9">
    <source>
        <dbReference type="EMBL" id="QIV86349.1"/>
    </source>
</evidence>
<evidence type="ECO:0000313" key="10">
    <source>
        <dbReference type="Proteomes" id="UP000502331"/>
    </source>
</evidence>
<protein>
    <submittedName>
        <fullName evidence="9">PLDc_N domain-containing protein</fullName>
    </submittedName>
</protein>
<keyword evidence="4 7" id="KW-1133">Transmembrane helix</keyword>
<feature type="transmembrane region" description="Helical" evidence="7">
    <location>
        <begin position="45"/>
        <end position="66"/>
    </location>
</feature>
<organism evidence="9 10">
    <name type="scientific">Glutamicibacter mishrai</name>
    <dbReference type="NCBI Taxonomy" id="1775880"/>
    <lineage>
        <taxon>Bacteria</taxon>
        <taxon>Bacillati</taxon>
        <taxon>Actinomycetota</taxon>
        <taxon>Actinomycetes</taxon>
        <taxon>Micrococcales</taxon>
        <taxon>Micrococcaceae</taxon>
        <taxon>Glutamicibacter</taxon>
    </lineage>
</organism>
<feature type="transmembrane region" description="Helical" evidence="7">
    <location>
        <begin position="78"/>
        <end position="97"/>
    </location>
</feature>